<proteinExistence type="predicted"/>
<comment type="caution">
    <text evidence="2">The sequence shown here is derived from an EMBL/GenBank/DDBJ whole genome shotgun (WGS) entry which is preliminary data.</text>
</comment>
<feature type="domain" description="Integrase zinc-binding" evidence="1">
    <location>
        <begin position="94"/>
        <end position="137"/>
    </location>
</feature>
<dbReference type="Gene3D" id="1.10.340.70">
    <property type="match status" value="1"/>
</dbReference>
<gene>
    <name evidence="2" type="ORF">AYI69_g10592</name>
</gene>
<dbReference type="Pfam" id="PF17921">
    <property type="entry name" value="Integrase_H2C2"/>
    <property type="match status" value="1"/>
</dbReference>
<protein>
    <recommendedName>
        <fullName evidence="1">Integrase zinc-binding domain-containing protein</fullName>
    </recommendedName>
</protein>
<dbReference type="Proteomes" id="UP000187429">
    <property type="component" value="Unassembled WGS sequence"/>
</dbReference>
<dbReference type="FunFam" id="1.10.340.70:FF:000001">
    <property type="entry name" value="Retrovirus-related Pol polyprotein from transposon gypsy-like Protein"/>
    <property type="match status" value="1"/>
</dbReference>
<dbReference type="InterPro" id="IPR041588">
    <property type="entry name" value="Integrase_H2C2"/>
</dbReference>
<evidence type="ECO:0000313" key="3">
    <source>
        <dbReference type="Proteomes" id="UP000187429"/>
    </source>
</evidence>
<dbReference type="OrthoDB" id="10030726at2759"/>
<dbReference type="EMBL" id="LSSM01006986">
    <property type="protein sequence ID" value="OMJ09592.1"/>
    <property type="molecule type" value="Genomic_DNA"/>
</dbReference>
<evidence type="ECO:0000313" key="2">
    <source>
        <dbReference type="EMBL" id="OMJ09592.1"/>
    </source>
</evidence>
<accession>A0A1R1X4P1</accession>
<evidence type="ECO:0000259" key="1">
    <source>
        <dbReference type="Pfam" id="PF17921"/>
    </source>
</evidence>
<reference evidence="3" key="1">
    <citation type="submission" date="2017-01" db="EMBL/GenBank/DDBJ databases">
        <authorList>
            <person name="Wang Y."/>
            <person name="White M."/>
            <person name="Kvist S."/>
            <person name="Moncalvo J.-M."/>
        </authorList>
    </citation>
    <scope>NUCLEOTIDE SEQUENCE [LARGE SCALE GENOMIC DNA]</scope>
    <source>
        <strain evidence="3">ID-206-W2</strain>
    </source>
</reference>
<sequence length="170" mass="20244">MATNTGVETDRVALEFIQTEEEIEDENIKLAIQMPDMKELLRLQNADEFWKNIVLLIKKTRKTKLERDKVQKYVIRDDIEYHRDSEGKSQLCLPKCLIRIVLHNYHNTKWMGHLGHRKSYDKIRKRYFWKKMTRDIHCRSSERPIIGNDFKGVTRENCVSPWTPGKNTIG</sequence>
<keyword evidence="3" id="KW-1185">Reference proteome</keyword>
<dbReference type="AlphaFoldDB" id="A0A1R1X4P1"/>
<name>A0A1R1X4P1_9FUNG</name>
<organism evidence="2 3">
    <name type="scientific">Smittium culicis</name>
    <dbReference type="NCBI Taxonomy" id="133412"/>
    <lineage>
        <taxon>Eukaryota</taxon>
        <taxon>Fungi</taxon>
        <taxon>Fungi incertae sedis</taxon>
        <taxon>Zoopagomycota</taxon>
        <taxon>Kickxellomycotina</taxon>
        <taxon>Harpellomycetes</taxon>
        <taxon>Harpellales</taxon>
        <taxon>Legeriomycetaceae</taxon>
        <taxon>Smittium</taxon>
    </lineage>
</organism>